<sequence>MFTVPNRNSQPTCSQYFTSSLVECQDLENTLRKLKKIRIYLTTEQRNRIRPWLVFSRYVFNKMVEYLQQPDTKARWLSIKTEIIQSLPEWSKSVPDQNSFGRYTLVQRFFERALLTDYYKC</sequence>
<dbReference type="Proteomes" id="UP000315113">
    <property type="component" value="Unassembled WGS sequence"/>
</dbReference>
<name>A0A552E8B7_MICAE</name>
<proteinExistence type="predicted"/>
<dbReference type="AlphaFoldDB" id="A0A552E8B7"/>
<organism evidence="2 3">
    <name type="scientific">Microcystis aeruginosa Ma_MB_F_20061100_S20D</name>
    <dbReference type="NCBI Taxonomy" id="2486253"/>
    <lineage>
        <taxon>Bacteria</taxon>
        <taxon>Bacillati</taxon>
        <taxon>Cyanobacteriota</taxon>
        <taxon>Cyanophyceae</taxon>
        <taxon>Oscillatoriophycideae</taxon>
        <taxon>Chroococcales</taxon>
        <taxon>Microcystaceae</taxon>
        <taxon>Microcystis</taxon>
    </lineage>
</organism>
<evidence type="ECO:0000259" key="1">
    <source>
        <dbReference type="Pfam" id="PF12323"/>
    </source>
</evidence>
<protein>
    <recommendedName>
        <fullName evidence="1">Transposase putative helix-turn-helix domain-containing protein</fullName>
    </recommendedName>
</protein>
<reference evidence="2 3" key="1">
    <citation type="submission" date="2019-01" db="EMBL/GenBank/DDBJ databases">
        <title>Coherence of Microcystis species and biogeography revealed through population genomics.</title>
        <authorList>
            <person name="Perez-Carrascal O.M."/>
            <person name="Terrat Y."/>
            <person name="Giani A."/>
            <person name="Fortin N."/>
            <person name="Tromas N."/>
            <person name="Shapiro B.J."/>
        </authorList>
    </citation>
    <scope>NUCLEOTIDE SEQUENCE [LARGE SCALE GENOMIC DNA]</scope>
    <source>
        <strain evidence="2">Ma_MB_F_20061100_S20D</strain>
    </source>
</reference>
<dbReference type="EMBL" id="SFBH01000166">
    <property type="protein sequence ID" value="TRU30704.1"/>
    <property type="molecule type" value="Genomic_DNA"/>
</dbReference>
<accession>A0A552E8B7</accession>
<evidence type="ECO:0000313" key="2">
    <source>
        <dbReference type="EMBL" id="TRU30704.1"/>
    </source>
</evidence>
<comment type="caution">
    <text evidence="2">The sequence shown here is derived from an EMBL/GenBank/DDBJ whole genome shotgun (WGS) entry which is preliminary data.</text>
</comment>
<dbReference type="InterPro" id="IPR021027">
    <property type="entry name" value="Transposase_put_HTH"/>
</dbReference>
<gene>
    <name evidence="2" type="ORF">EWV78_22510</name>
</gene>
<evidence type="ECO:0000313" key="3">
    <source>
        <dbReference type="Proteomes" id="UP000315113"/>
    </source>
</evidence>
<feature type="domain" description="Transposase putative helix-turn-helix" evidence="1">
    <location>
        <begin position="35"/>
        <end position="68"/>
    </location>
</feature>
<dbReference type="Pfam" id="PF12323">
    <property type="entry name" value="HTH_OrfB_IS605"/>
    <property type="match status" value="1"/>
</dbReference>